<dbReference type="InterPro" id="IPR001678">
    <property type="entry name" value="MeTrfase_RsmB-F_NOP2_dom"/>
</dbReference>
<evidence type="ECO:0000256" key="1">
    <source>
        <dbReference type="ARBA" id="ARBA00022603"/>
    </source>
</evidence>
<dbReference type="SUPFAM" id="SSF53335">
    <property type="entry name" value="S-adenosyl-L-methionine-dependent methyltransferases"/>
    <property type="match status" value="1"/>
</dbReference>
<gene>
    <name evidence="8" type="ORF">C6P61_02735</name>
</gene>
<keyword evidence="3 5" id="KW-0949">S-adenosyl-L-methionine</keyword>
<dbReference type="Pfam" id="PF22458">
    <property type="entry name" value="RsmF-B_ferredox"/>
    <property type="match status" value="1"/>
</dbReference>
<comment type="caution">
    <text evidence="5">Lacks conserved residue(s) required for the propagation of feature annotation.</text>
</comment>
<keyword evidence="4 5" id="KW-0694">RNA-binding</keyword>
<organism evidence="8 9">
    <name type="scientific">Malikia spinosa</name>
    <dbReference type="NCBI Taxonomy" id="86180"/>
    <lineage>
        <taxon>Bacteria</taxon>
        <taxon>Pseudomonadati</taxon>
        <taxon>Pseudomonadota</taxon>
        <taxon>Betaproteobacteria</taxon>
        <taxon>Burkholderiales</taxon>
        <taxon>Comamonadaceae</taxon>
        <taxon>Malikia</taxon>
    </lineage>
</organism>
<dbReference type="InterPro" id="IPR029063">
    <property type="entry name" value="SAM-dependent_MTases_sf"/>
</dbReference>
<feature type="region of interest" description="Disordered" evidence="6">
    <location>
        <begin position="72"/>
        <end position="92"/>
    </location>
</feature>
<evidence type="ECO:0000259" key="7">
    <source>
        <dbReference type="PROSITE" id="PS51686"/>
    </source>
</evidence>
<dbReference type="InterPro" id="IPR054728">
    <property type="entry name" value="RsmB-like_ferredoxin"/>
</dbReference>
<feature type="binding site" evidence="5">
    <location>
        <position position="279"/>
    </location>
    <ligand>
        <name>S-adenosyl-L-methionine</name>
        <dbReference type="ChEBI" id="CHEBI:59789"/>
    </ligand>
</feature>
<dbReference type="GO" id="GO:0003723">
    <property type="term" value="F:RNA binding"/>
    <property type="evidence" value="ECO:0007669"/>
    <property type="project" value="UniProtKB-UniRule"/>
</dbReference>
<feature type="compositionally biased region" description="Low complexity" evidence="6">
    <location>
        <begin position="83"/>
        <end position="92"/>
    </location>
</feature>
<reference evidence="8 9" key="1">
    <citation type="submission" date="2018-03" db="EMBL/GenBank/DDBJ databases">
        <title>Comparative genomics illustrates the genes involved in a hyperalkaliphilic mechanisms of Serpentinomonas isolated from highly-alkaline calcium-rich serpentinized springs.</title>
        <authorList>
            <person name="Suzuki S."/>
            <person name="Ishii S."/>
            <person name="Walworth N."/>
            <person name="Bird L."/>
            <person name="Kuenen J.G."/>
            <person name="Nealson K.H."/>
        </authorList>
    </citation>
    <scope>NUCLEOTIDE SEQUENCE [LARGE SCALE GENOMIC DNA]</scope>
    <source>
        <strain evidence="8 9">83</strain>
    </source>
</reference>
<dbReference type="AlphaFoldDB" id="A0A2S9KI82"/>
<evidence type="ECO:0000256" key="5">
    <source>
        <dbReference type="PROSITE-ProRule" id="PRU01023"/>
    </source>
</evidence>
<dbReference type="Proteomes" id="UP000238326">
    <property type="component" value="Unassembled WGS sequence"/>
</dbReference>
<dbReference type="InterPro" id="IPR049560">
    <property type="entry name" value="MeTrfase_RsmB-F_NOP2_cat"/>
</dbReference>
<keyword evidence="2 5" id="KW-0808">Transferase</keyword>
<feature type="binding site" evidence="5">
    <location>
        <position position="326"/>
    </location>
    <ligand>
        <name>S-adenosyl-L-methionine</name>
        <dbReference type="ChEBI" id="CHEBI:59789"/>
    </ligand>
</feature>
<dbReference type="Gene3D" id="3.40.50.150">
    <property type="entry name" value="Vaccinia Virus protein VP39"/>
    <property type="match status" value="1"/>
</dbReference>
<dbReference type="PROSITE" id="PS51686">
    <property type="entry name" value="SAM_MT_RSMB_NOP"/>
    <property type="match status" value="1"/>
</dbReference>
<evidence type="ECO:0000256" key="3">
    <source>
        <dbReference type="ARBA" id="ARBA00022691"/>
    </source>
</evidence>
<dbReference type="InterPro" id="IPR023267">
    <property type="entry name" value="RCMT"/>
</dbReference>
<name>A0A2S9KI82_9BURK</name>
<accession>A0A2S9KI82</accession>
<evidence type="ECO:0000256" key="6">
    <source>
        <dbReference type="SAM" id="MobiDB-lite"/>
    </source>
</evidence>
<comment type="caution">
    <text evidence="8">The sequence shown here is derived from an EMBL/GenBank/DDBJ whole genome shotgun (WGS) entry which is preliminary data.</text>
</comment>
<evidence type="ECO:0000256" key="2">
    <source>
        <dbReference type="ARBA" id="ARBA00022679"/>
    </source>
</evidence>
<evidence type="ECO:0000313" key="9">
    <source>
        <dbReference type="Proteomes" id="UP000238326"/>
    </source>
</evidence>
<dbReference type="RefSeq" id="WP_105728395.1">
    <property type="nucleotide sequence ID" value="NZ_PVLR01000007.1"/>
</dbReference>
<dbReference type="GO" id="GO:0001510">
    <property type="term" value="P:RNA methylation"/>
    <property type="evidence" value="ECO:0007669"/>
    <property type="project" value="InterPro"/>
</dbReference>
<dbReference type="OrthoDB" id="9810297at2"/>
<comment type="similarity">
    <text evidence="5">Belongs to the class I-like SAM-binding methyltransferase superfamily. RsmB/NOP family.</text>
</comment>
<dbReference type="Pfam" id="PF01189">
    <property type="entry name" value="Methyltr_RsmB-F"/>
    <property type="match status" value="1"/>
</dbReference>
<keyword evidence="1 5" id="KW-0489">Methyltransferase</keyword>
<evidence type="ECO:0000256" key="4">
    <source>
        <dbReference type="ARBA" id="ARBA00022884"/>
    </source>
</evidence>
<keyword evidence="9" id="KW-1185">Reference proteome</keyword>
<evidence type="ECO:0000313" key="8">
    <source>
        <dbReference type="EMBL" id="PRD70158.1"/>
    </source>
</evidence>
<dbReference type="GO" id="GO:0008173">
    <property type="term" value="F:RNA methyltransferase activity"/>
    <property type="evidence" value="ECO:0007669"/>
    <property type="project" value="InterPro"/>
</dbReference>
<dbReference type="CDD" id="cd02440">
    <property type="entry name" value="AdoMet_MTases"/>
    <property type="match status" value="1"/>
</dbReference>
<feature type="active site" description="Nucleophile" evidence="5">
    <location>
        <position position="379"/>
    </location>
</feature>
<dbReference type="PANTHER" id="PTHR22807:SF53">
    <property type="entry name" value="RIBOSOMAL RNA SMALL SUBUNIT METHYLTRANSFERASE B-RELATED"/>
    <property type="match status" value="1"/>
</dbReference>
<dbReference type="EMBL" id="PVLR01000007">
    <property type="protein sequence ID" value="PRD70158.1"/>
    <property type="molecule type" value="Genomic_DNA"/>
</dbReference>
<protein>
    <submittedName>
        <fullName evidence="8">SAM-dependent methyltransferase</fullName>
    </submittedName>
</protein>
<dbReference type="PANTHER" id="PTHR22807">
    <property type="entry name" value="NOP2 YEAST -RELATED NOL1/NOP2/FMU SUN DOMAIN-CONTAINING"/>
    <property type="match status" value="1"/>
</dbReference>
<dbReference type="PRINTS" id="PR02008">
    <property type="entry name" value="RCMTFAMILY"/>
</dbReference>
<proteinExistence type="inferred from homology"/>
<feature type="domain" description="SAM-dependent MTase RsmB/NOP-type" evidence="7">
    <location>
        <begin position="165"/>
        <end position="446"/>
    </location>
</feature>
<sequence>MHPKALIDHCAELIAQTLTFAHPADATVSQYCREQRSLGSRERPLLADAVYALLREKPLLEWLLKKLPAPKALPSAGHKAPRPAKGAKPAPAPSAKARALALLALRQQTEFLAQAATAEELVWLDACRALEASPPADQPAACRHGLPDWLAAALQAELGDGFDALVAALKESAPLDLRVNPLKAKRAAVEQQLQDAGIASVPTPYSPWGLRLATKPALQKLPCYLDGSIEVQDEGSQLLALLLDAKRHELVIDFCAGAGGKTLALGAAMRNTGRLYAFDNSAHRLEALQPRLQRSGLSNVHPMAIAHERDARLDRLVGKADRVLVDAPCSGLGTLRRSPDLKWRQSEAGIAELAALQARILESAARLVKPGGRLVYATCSLLPQENEAVAAAFSAAQRDFVALPAGELLQRAGVESADRLVRGDYLRLWPHLHASDGFFAAVWQRKA</sequence>